<reference evidence="3" key="1">
    <citation type="submission" date="2017-09" db="EMBL/GenBank/DDBJ databases">
        <title>Depth-based differentiation of microbial function through sediment-hosted aquifers and enrichment of novel symbionts in the deep terrestrial subsurface.</title>
        <authorList>
            <person name="Probst A.J."/>
            <person name="Ladd B."/>
            <person name="Jarett J.K."/>
            <person name="Geller-Mcgrath D.E."/>
            <person name="Sieber C.M.K."/>
            <person name="Emerson J.B."/>
            <person name="Anantharaman K."/>
            <person name="Thomas B.C."/>
            <person name="Malmstrom R."/>
            <person name="Stieglmeier M."/>
            <person name="Klingl A."/>
            <person name="Woyke T."/>
            <person name="Ryan C.M."/>
            <person name="Banfield J.F."/>
        </authorList>
    </citation>
    <scope>NUCLEOTIDE SEQUENCE [LARGE SCALE GENOMIC DNA]</scope>
</reference>
<accession>A0A2M8EL43</accession>
<organism evidence="2 3">
    <name type="scientific">candidate division WWE3 bacterium CG_4_9_14_0_2_um_filter_35_11</name>
    <dbReference type="NCBI Taxonomy" id="1975077"/>
    <lineage>
        <taxon>Bacteria</taxon>
        <taxon>Katanobacteria</taxon>
    </lineage>
</organism>
<feature type="compositionally biased region" description="Polar residues" evidence="1">
    <location>
        <begin position="1252"/>
        <end position="1281"/>
    </location>
</feature>
<dbReference type="Proteomes" id="UP000229756">
    <property type="component" value="Unassembled WGS sequence"/>
</dbReference>
<dbReference type="SUPFAM" id="SSF51445">
    <property type="entry name" value="(Trans)glycosidases"/>
    <property type="match status" value="1"/>
</dbReference>
<dbReference type="SUPFAM" id="SSF53955">
    <property type="entry name" value="Lysozyme-like"/>
    <property type="match status" value="1"/>
</dbReference>
<dbReference type="Gene3D" id="1.10.530.10">
    <property type="match status" value="1"/>
</dbReference>
<feature type="region of interest" description="Disordered" evidence="1">
    <location>
        <begin position="473"/>
        <end position="493"/>
    </location>
</feature>
<dbReference type="EMBL" id="PFSJ01000025">
    <property type="protein sequence ID" value="PJC23435.1"/>
    <property type="molecule type" value="Genomic_DNA"/>
</dbReference>
<evidence type="ECO:0000313" key="2">
    <source>
        <dbReference type="EMBL" id="PJC23435.1"/>
    </source>
</evidence>
<proteinExistence type="predicted"/>
<feature type="region of interest" description="Disordered" evidence="1">
    <location>
        <begin position="1245"/>
        <end position="1281"/>
    </location>
</feature>
<dbReference type="InterPro" id="IPR023346">
    <property type="entry name" value="Lysozyme-like_dom_sf"/>
</dbReference>
<protein>
    <submittedName>
        <fullName evidence="2">Uncharacterized protein</fullName>
    </submittedName>
</protein>
<evidence type="ECO:0000256" key="1">
    <source>
        <dbReference type="SAM" id="MobiDB-lite"/>
    </source>
</evidence>
<name>A0A2M8EL43_UNCKA</name>
<comment type="caution">
    <text evidence="2">The sequence shown here is derived from an EMBL/GenBank/DDBJ whole genome shotgun (WGS) entry which is preliminary data.</text>
</comment>
<gene>
    <name evidence="2" type="ORF">CO058_03310</name>
</gene>
<sequence length="1327" mass="143942">MRNNLARNIIIAVLVFCFSFALSLKEANAQCIFNIADWSESGVTTCLENGGVIGLVGTVGNWGENYRRTAQIVQNYNNGKQNSDMVTIEVRLYNDSRPHTAQEIQSAIAMMLSYPIGTNPIIRINNEPTDSYAWAGLSYEEKIEAIAQTQYAARQAINQAGGGILLASEMLDMWNGENPQNVWAAVTQYIQSHQSEFPGVNNYHDLYDVYSISGYFNTGNFGVLGNNNLADVLSSLPLGKAWRFSEFGYIAPGARPTYEINNLRQVLTEFVAWLANNPSFASNFAGFGIFTKDPHQSTSDIAAAIMQIIADNPGLGSALAALDIFGVGDPAKFQAWLQNLLTQGVIVACKDISGNLLGYAPDQNACNLQFGNAPGSSCGGPIDLDQVGFKAEMALWRFTAKFNAKEIDDGDLYSASNYIKSNFVLETVNSYPHFNLEPFANQLVGSKVEGTQNVATRVEDFKAPTQLSSRVPGKIEPSGFSIGPQEYQRPDENEEDYTKRVFDTSTSSLGQKEKYGEKAEMKVTNFKACIQRLTCNPAVEKCLKESYLFNSQCPAGQPNCHECVDGVDNLGDGSGCISYGKVFTLGGKLSFEEPADLLTVSKSLDNLGKKYSDIKDENSSYAKAKSQKNLLVNNVNYNAYTPQQVQAQVTKVKAADPSGSLNSSITLGASSNGSGYNVNYRYCIGHQSPCGMGDLRSVINGTQINLWKSTTSDDPNDACLEPGWGGAPSFDNVSLPFTVTVTTGGNRTGPQGICPDSDTQSCTISEVNGVLTTTCGGTLPPPPPVDCRNCPSWAPASACAKIVKQTLPTVNECSDGKCQSGIRDVEEQVPLSQDVDINFSFSGIPVIGTLFNAIGLNEISCQRESSSFCTNRAPCALPDQGACPCTTWETGGNGKWQCAFNAAEYALYAYPTSNLIGDYGNKTSYIRPLEAIFKVPGQTDKYFTKESAMSTVSLKLKPEDIDIQTSGQFYIDAQKDAKYFRIKEGDTKKINVEYYDFYQPLYSSICLADQFTRVPNSASLDYQDNCNSFAFYPGNRNGAPLDSLDPTTPITFSGNVESDIATAAGNNGVPAAVLKAILEVELGSVEFDPNNYTCTRNSATATGPMQITDGTVFGYLRGTEPIDWNIKTWNAGEDFSSDGRCHIEHAMEIAARILKGKADYAVSQGWVTDSADFMYNPQMAIYASGGYYGTRQCNPTAETQNRWGQNISYCDFFIYKVGQYGGYPAASPQICQTLKPTCDGVGPFNAGEGAQSGPTQGTKTEAPVSQGSSSPVTNPKGDTQTQKGFLIDVQNLMNKYKDQIKSTNPTINDLPPAMVEEIKALAQKYKN</sequence>
<dbReference type="InterPro" id="IPR017853">
    <property type="entry name" value="GH"/>
</dbReference>
<evidence type="ECO:0000313" key="3">
    <source>
        <dbReference type="Proteomes" id="UP000229756"/>
    </source>
</evidence>